<protein>
    <recommendedName>
        <fullName evidence="6">Laminin G domain-containing protein</fullName>
    </recommendedName>
</protein>
<proteinExistence type="predicted"/>
<evidence type="ECO:0000256" key="1">
    <source>
        <dbReference type="SAM" id="MobiDB-lite"/>
    </source>
</evidence>
<keyword evidence="3" id="KW-0732">Signal</keyword>
<feature type="transmembrane region" description="Helical" evidence="2">
    <location>
        <begin position="335"/>
        <end position="361"/>
    </location>
</feature>
<feature type="compositionally biased region" description="Polar residues" evidence="1">
    <location>
        <begin position="372"/>
        <end position="401"/>
    </location>
</feature>
<sequence>MESYPPKWSIILLILLQQFLEIVGLYGQEDGLWVLDFTSVFNITEIDGILEELKHINFTRGPQGPIGPTGLSQDDCPCVGLQNGIRRNNKRWYCAQPDILKMKFHVLCPLLIILSWVSQLVESSTYVLGNKLEFGNRTLANAGKRSFLHQNSQIVIDGTLISFQLYTSNTNRVRLQAWRPASITPSNTDYVLIGEQVYEPDAVRGIKVIDLKPYERFEVKRGDRLGFTNEDEEGPITYKFINSSNKNPLLSTKEYPDESGLPTIDSTQTFDRLHYPYQFSLSATISTDKLPNEIPGPVGPPGSAGLPGKDIDGGPVTAASLKPCLCGKGLLSRDVILGVIVWLIFLSLIALLVIFILCYLCSKSHSRESIKSRSTTQTRFASENAHTTNPRIQNYQPSNDSRGMVVSHVRSRDNDGYEADPIRHRSVESLRGEVTADYTISRITPQAAHSNDDWPT</sequence>
<comment type="caution">
    <text evidence="4">The sequence shown here is derived from an EMBL/GenBank/DDBJ whole genome shotgun (WGS) entry which is preliminary data.</text>
</comment>
<keyword evidence="5" id="KW-1185">Reference proteome</keyword>
<dbReference type="OrthoDB" id="6328370at2759"/>
<evidence type="ECO:0000313" key="5">
    <source>
        <dbReference type="Proteomes" id="UP000749559"/>
    </source>
</evidence>
<evidence type="ECO:0000256" key="3">
    <source>
        <dbReference type="SAM" id="SignalP"/>
    </source>
</evidence>
<dbReference type="EMBL" id="CAIIXF020000010">
    <property type="protein sequence ID" value="CAH1796867.1"/>
    <property type="molecule type" value="Genomic_DNA"/>
</dbReference>
<evidence type="ECO:0008006" key="6">
    <source>
        <dbReference type="Google" id="ProtNLM"/>
    </source>
</evidence>
<feature type="signal peptide" evidence="3">
    <location>
        <begin position="1"/>
        <end position="24"/>
    </location>
</feature>
<keyword evidence="2" id="KW-0812">Transmembrane</keyword>
<accession>A0A8S4PS75</accession>
<feature type="chain" id="PRO_5035767789" description="Laminin G domain-containing protein" evidence="3">
    <location>
        <begin position="25"/>
        <end position="456"/>
    </location>
</feature>
<gene>
    <name evidence="4" type="ORF">OFUS_LOCUS21230</name>
</gene>
<organism evidence="4 5">
    <name type="scientific">Owenia fusiformis</name>
    <name type="common">Polychaete worm</name>
    <dbReference type="NCBI Taxonomy" id="6347"/>
    <lineage>
        <taxon>Eukaryota</taxon>
        <taxon>Metazoa</taxon>
        <taxon>Spiralia</taxon>
        <taxon>Lophotrochozoa</taxon>
        <taxon>Annelida</taxon>
        <taxon>Polychaeta</taxon>
        <taxon>Sedentaria</taxon>
        <taxon>Canalipalpata</taxon>
        <taxon>Sabellida</taxon>
        <taxon>Oweniida</taxon>
        <taxon>Oweniidae</taxon>
        <taxon>Owenia</taxon>
    </lineage>
</organism>
<keyword evidence="2" id="KW-0472">Membrane</keyword>
<keyword evidence="2" id="KW-1133">Transmembrane helix</keyword>
<reference evidence="4" key="1">
    <citation type="submission" date="2022-03" db="EMBL/GenBank/DDBJ databases">
        <authorList>
            <person name="Martin C."/>
        </authorList>
    </citation>
    <scope>NUCLEOTIDE SEQUENCE</scope>
</reference>
<feature type="region of interest" description="Disordered" evidence="1">
    <location>
        <begin position="371"/>
        <end position="404"/>
    </location>
</feature>
<name>A0A8S4PS75_OWEFU</name>
<dbReference type="Proteomes" id="UP000749559">
    <property type="component" value="Unassembled WGS sequence"/>
</dbReference>
<evidence type="ECO:0000313" key="4">
    <source>
        <dbReference type="EMBL" id="CAH1796867.1"/>
    </source>
</evidence>
<evidence type="ECO:0000256" key="2">
    <source>
        <dbReference type="SAM" id="Phobius"/>
    </source>
</evidence>
<dbReference type="AlphaFoldDB" id="A0A8S4PS75"/>